<gene>
    <name evidence="1" type="ORF">AF72_01760</name>
</gene>
<reference evidence="1 2" key="1">
    <citation type="journal article" date="2014" name="Genome Announc.">
        <title>Draft Genome Sequence of Xylella fastidiosa Pear Leaf Scorch Strain in Taiwan.</title>
        <authorList>
            <person name="Su C.C."/>
            <person name="Deng W.L."/>
            <person name="Jan F.J."/>
            <person name="Chang C.J."/>
            <person name="Huang H."/>
            <person name="Chen J."/>
        </authorList>
    </citation>
    <scope>NUCLEOTIDE SEQUENCE [LARGE SCALE GENOMIC DNA]</scope>
    <source>
        <strain evidence="1 2">PLS229</strain>
    </source>
</reference>
<dbReference type="STRING" id="1444770.AF72_01760"/>
<name>Z9JN82_9GAMM</name>
<organism evidence="1 2">
    <name type="scientific">Xylella taiwanensis</name>
    <dbReference type="NCBI Taxonomy" id="1444770"/>
    <lineage>
        <taxon>Bacteria</taxon>
        <taxon>Pseudomonadati</taxon>
        <taxon>Pseudomonadota</taxon>
        <taxon>Gammaproteobacteria</taxon>
        <taxon>Lysobacterales</taxon>
        <taxon>Lysobacteraceae</taxon>
        <taxon>Xylella</taxon>
    </lineage>
</organism>
<accession>Z9JN82</accession>
<sequence>MSWAPHVGEEQTDTTRQRWFHSPAFATMHQSLANASTLLKTNLTTVHQN</sequence>
<dbReference type="EMBL" id="JDSQ01000002">
    <property type="protein sequence ID" value="EWS79261.1"/>
    <property type="molecule type" value="Genomic_DNA"/>
</dbReference>
<proteinExistence type="predicted"/>
<comment type="caution">
    <text evidence="1">The sequence shown here is derived from an EMBL/GenBank/DDBJ whole genome shotgun (WGS) entry which is preliminary data.</text>
</comment>
<evidence type="ECO:0000313" key="1">
    <source>
        <dbReference type="EMBL" id="EWS79261.1"/>
    </source>
</evidence>
<dbReference type="AlphaFoldDB" id="Z9JN82"/>
<dbReference type="Proteomes" id="UP000020406">
    <property type="component" value="Unassembled WGS sequence"/>
</dbReference>
<evidence type="ECO:0000313" key="2">
    <source>
        <dbReference type="Proteomes" id="UP000020406"/>
    </source>
</evidence>
<protein>
    <submittedName>
        <fullName evidence="1">Uncharacterized protein</fullName>
    </submittedName>
</protein>